<dbReference type="InterPro" id="IPR052196">
    <property type="entry name" value="Bact_Kbp"/>
</dbReference>
<sequence>MPFIFPPGVGCPWRELHRIKEGVLFMKHMRKGIALLLAAMMVMPNMPASAENVQSETQTEEVADVTETTEKAAQNVEETQVQEEIESADDASVFYNTGNYEVGIMEDDFAEDGSYTINIPEENPFFPYEVQFTCDGEVTDEWFMTPDDTVEIGGHTFKVSAYFDNTVVTQMSLNVAGDTVTVYPEKKEFTNDGDGTMEMSLLPLTQRNLTVDLTGYTPIELTMVSTDSIFTGADALKDTDKVVWKSAYYDDDYSISQSGDKLDLSTNTSNGSSSWEMITGSGDQLDKNDVRYYVQVNTTASQNWLIPTVYGNNAEGIREELMVSDSQYYDYEKETRKYTVTAVDITHSNKWLALKVNEQIYQNPKYSTLKAYEGKYDSITDAKNAVEITDKIFAADMTQNGAGYEVKDWHDSWITIVTFDAAGNETGILPVCINLYNTTPDGYMGSGSVMKYQNGYYNYIDKTSHITSDSTGTNLTFELYKGYSVSEAYYVYLYYYKMGKQNNAAVTAAFEGRYASISEAQTAGSMDVKDDLFRLNGKEGYKADYSQGVDFTIFVGNDGDLNQEIYHYTVKTVEGQTTKPNYFSNSTSVDFTGLNDQDGNFVAVQFIQPTEDSYAEFNYLTITVFDDTDLSNIAPCFRTDSGVSLYAENGNSKEVSGQSYHDFSNGPVQYTAVAEDGKASKNYWLQVVKRTSGNNLYVNSLADTQAKTVNQNGVIYSIREVMLDGYHNYYHDIVLANMGTQSIPNLKVELNSDQVVLDQYWTLSGNYELSPLGYDNSTGTVKAENLAKIRLKSKDGVEAGTNVSGTVTIKSGETALMVLTLTGMVGDPSITTKDIPAAVKYVPYGTVIQNNNKYSWNKTSYTMVSGTLPAGMTIRENGEIYGVPQETGEFTFTVRMNNSESSFKSDEATYTLKVLDNTNENVENATDSGYEFRERLSNIVLGATGADSQKFVSIGELDEFQALYLDGQELTKGSDYSAERGSTRITISTQTLSRGGKGSHTIALEFRQKDTDTLKRAAQNYIVSDQNTNSGNNNSNGNSGNSGNQTSGNSGSSNSGSSNSGSSSGGSSTSNVTGTNGTVSQTEKDSQIATQKTITYTVAAGDTLSKIALKMYGDRKFWRKIYADNKDVLKNPNRIYVGQKLTLYFDQDETQNQSDADSTVKANTYVIKPGDTLWRIATKLYKKGYYWKNIYEANRKTIKSPEKIRVGQMIELP</sequence>
<dbReference type="Gene3D" id="3.10.350.10">
    <property type="entry name" value="LysM domain"/>
    <property type="match status" value="2"/>
</dbReference>
<proteinExistence type="predicted"/>
<feature type="domain" description="LysM" evidence="2">
    <location>
        <begin position="1094"/>
        <end position="1143"/>
    </location>
</feature>
<dbReference type="InterPro" id="IPR018392">
    <property type="entry name" value="LysM"/>
</dbReference>
<feature type="domain" description="LysM" evidence="2">
    <location>
        <begin position="1163"/>
        <end position="1212"/>
    </location>
</feature>
<feature type="region of interest" description="Disordered" evidence="1">
    <location>
        <begin position="1022"/>
        <end position="1087"/>
    </location>
</feature>
<feature type="compositionally biased region" description="Low complexity" evidence="1">
    <location>
        <begin position="1026"/>
        <end position="1080"/>
    </location>
</feature>
<dbReference type="AlphaFoldDB" id="A0A3R6DL37"/>
<dbReference type="InterPro" id="IPR013783">
    <property type="entry name" value="Ig-like_fold"/>
</dbReference>
<evidence type="ECO:0000259" key="2">
    <source>
        <dbReference type="PROSITE" id="PS51782"/>
    </source>
</evidence>
<dbReference type="Pfam" id="PF01476">
    <property type="entry name" value="LysM"/>
    <property type="match status" value="2"/>
</dbReference>
<evidence type="ECO:0000313" key="3">
    <source>
        <dbReference type="EMBL" id="RHA84610.1"/>
    </source>
</evidence>
<dbReference type="SMART" id="SM00257">
    <property type="entry name" value="LysM"/>
    <property type="match status" value="2"/>
</dbReference>
<dbReference type="PANTHER" id="PTHR34700:SF4">
    <property type="entry name" value="PHAGE-LIKE ELEMENT PBSX PROTEIN XKDP"/>
    <property type="match status" value="1"/>
</dbReference>
<dbReference type="CDD" id="cd00118">
    <property type="entry name" value="LysM"/>
    <property type="match status" value="2"/>
</dbReference>
<dbReference type="PANTHER" id="PTHR34700">
    <property type="entry name" value="POTASSIUM BINDING PROTEIN KBP"/>
    <property type="match status" value="1"/>
</dbReference>
<dbReference type="PROSITE" id="PS51782">
    <property type="entry name" value="LYSM"/>
    <property type="match status" value="2"/>
</dbReference>
<evidence type="ECO:0000256" key="1">
    <source>
        <dbReference type="SAM" id="MobiDB-lite"/>
    </source>
</evidence>
<dbReference type="InterPro" id="IPR036779">
    <property type="entry name" value="LysM_dom_sf"/>
</dbReference>
<evidence type="ECO:0000313" key="4">
    <source>
        <dbReference type="Proteomes" id="UP000283492"/>
    </source>
</evidence>
<name>A0A3R6DL37_9FIRM</name>
<dbReference type="Gene3D" id="2.60.40.10">
    <property type="entry name" value="Immunoglobulins"/>
    <property type="match status" value="1"/>
</dbReference>
<organism evidence="3 4">
    <name type="scientific">Roseburia inulinivorans</name>
    <dbReference type="NCBI Taxonomy" id="360807"/>
    <lineage>
        <taxon>Bacteria</taxon>
        <taxon>Bacillati</taxon>
        <taxon>Bacillota</taxon>
        <taxon>Clostridia</taxon>
        <taxon>Lachnospirales</taxon>
        <taxon>Lachnospiraceae</taxon>
        <taxon>Roseburia</taxon>
    </lineage>
</organism>
<reference evidence="3 4" key="1">
    <citation type="submission" date="2018-08" db="EMBL/GenBank/DDBJ databases">
        <title>A genome reference for cultivated species of the human gut microbiota.</title>
        <authorList>
            <person name="Zou Y."/>
            <person name="Xue W."/>
            <person name="Luo G."/>
        </authorList>
    </citation>
    <scope>NUCLEOTIDE SEQUENCE [LARGE SCALE GENOMIC DNA]</scope>
    <source>
        <strain evidence="3 4">AM42-1AC</strain>
    </source>
</reference>
<dbReference type="SUPFAM" id="SSF54106">
    <property type="entry name" value="LysM domain"/>
    <property type="match status" value="2"/>
</dbReference>
<dbReference type="EMBL" id="QSFX01000033">
    <property type="protein sequence ID" value="RHA84610.1"/>
    <property type="molecule type" value="Genomic_DNA"/>
</dbReference>
<dbReference type="Gene3D" id="2.60.40.2340">
    <property type="match status" value="1"/>
</dbReference>
<accession>A0A3R6DL37</accession>
<gene>
    <name evidence="3" type="ORF">DW914_15060</name>
</gene>
<protein>
    <submittedName>
        <fullName evidence="3">LysM peptidoglycan-binding domain-containing protein</fullName>
    </submittedName>
</protein>
<comment type="caution">
    <text evidence="3">The sequence shown here is derived from an EMBL/GenBank/DDBJ whole genome shotgun (WGS) entry which is preliminary data.</text>
</comment>
<dbReference type="Proteomes" id="UP000283492">
    <property type="component" value="Unassembled WGS sequence"/>
</dbReference>